<organism evidence="5 6">
    <name type="scientific">Haemaphysalis longicornis</name>
    <name type="common">Bush tick</name>
    <dbReference type="NCBI Taxonomy" id="44386"/>
    <lineage>
        <taxon>Eukaryota</taxon>
        <taxon>Metazoa</taxon>
        <taxon>Ecdysozoa</taxon>
        <taxon>Arthropoda</taxon>
        <taxon>Chelicerata</taxon>
        <taxon>Arachnida</taxon>
        <taxon>Acari</taxon>
        <taxon>Parasitiformes</taxon>
        <taxon>Ixodida</taxon>
        <taxon>Ixodoidea</taxon>
        <taxon>Ixodidae</taxon>
        <taxon>Haemaphysalinae</taxon>
        <taxon>Haemaphysalis</taxon>
    </lineage>
</organism>
<dbReference type="VEuPathDB" id="VectorBase:HLOH_059922"/>
<evidence type="ECO:0000313" key="6">
    <source>
        <dbReference type="Proteomes" id="UP000821853"/>
    </source>
</evidence>
<comment type="subcellular location">
    <subcellularLocation>
        <location evidence="1">Peroxisome</location>
    </subcellularLocation>
</comment>
<dbReference type="EMBL" id="JABSTR010000006">
    <property type="protein sequence ID" value="KAH9372327.1"/>
    <property type="molecule type" value="Genomic_DNA"/>
</dbReference>
<dbReference type="OrthoDB" id="6504669at2759"/>
<name>A0A9J6GBS3_HAELO</name>
<proteinExistence type="predicted"/>
<evidence type="ECO:0000313" key="5">
    <source>
        <dbReference type="EMBL" id="KAH9372327.1"/>
    </source>
</evidence>
<feature type="domain" description="AMP-binding enzyme C-terminal" evidence="4">
    <location>
        <begin position="162"/>
        <end position="228"/>
    </location>
</feature>
<dbReference type="Pfam" id="PF13193">
    <property type="entry name" value="AMP-binding_C"/>
    <property type="match status" value="1"/>
</dbReference>
<accession>A0A9J6GBS3</accession>
<evidence type="ECO:0000256" key="2">
    <source>
        <dbReference type="ARBA" id="ARBA00023140"/>
    </source>
</evidence>
<dbReference type="Gene3D" id="3.40.50.12780">
    <property type="entry name" value="N-terminal domain of ligase-like"/>
    <property type="match status" value="1"/>
</dbReference>
<dbReference type="GO" id="GO:0016405">
    <property type="term" value="F:CoA-ligase activity"/>
    <property type="evidence" value="ECO:0007669"/>
    <property type="project" value="TreeGrafter"/>
</dbReference>
<dbReference type="PANTHER" id="PTHR24096">
    <property type="entry name" value="LONG-CHAIN-FATTY-ACID--COA LIGASE"/>
    <property type="match status" value="1"/>
</dbReference>
<dbReference type="AlphaFoldDB" id="A0A9J6GBS3"/>
<evidence type="ECO:0000259" key="3">
    <source>
        <dbReference type="Pfam" id="PF00501"/>
    </source>
</evidence>
<dbReference type="InterPro" id="IPR045851">
    <property type="entry name" value="AMP-bd_C_sf"/>
</dbReference>
<dbReference type="InterPro" id="IPR025110">
    <property type="entry name" value="AMP-bd_C"/>
</dbReference>
<evidence type="ECO:0000256" key="1">
    <source>
        <dbReference type="ARBA" id="ARBA00004275"/>
    </source>
</evidence>
<evidence type="ECO:0000259" key="4">
    <source>
        <dbReference type="Pfam" id="PF13193"/>
    </source>
</evidence>
<reference evidence="5 6" key="1">
    <citation type="journal article" date="2020" name="Cell">
        <title>Large-Scale Comparative Analyses of Tick Genomes Elucidate Their Genetic Diversity and Vector Capacities.</title>
        <authorList>
            <consortium name="Tick Genome and Microbiome Consortium (TIGMIC)"/>
            <person name="Jia N."/>
            <person name="Wang J."/>
            <person name="Shi W."/>
            <person name="Du L."/>
            <person name="Sun Y."/>
            <person name="Zhan W."/>
            <person name="Jiang J.F."/>
            <person name="Wang Q."/>
            <person name="Zhang B."/>
            <person name="Ji P."/>
            <person name="Bell-Sakyi L."/>
            <person name="Cui X.M."/>
            <person name="Yuan T.T."/>
            <person name="Jiang B.G."/>
            <person name="Yang W.F."/>
            <person name="Lam T.T."/>
            <person name="Chang Q.C."/>
            <person name="Ding S.J."/>
            <person name="Wang X.J."/>
            <person name="Zhu J.G."/>
            <person name="Ruan X.D."/>
            <person name="Zhao L."/>
            <person name="Wei J.T."/>
            <person name="Ye R.Z."/>
            <person name="Que T.C."/>
            <person name="Du C.H."/>
            <person name="Zhou Y.H."/>
            <person name="Cheng J.X."/>
            <person name="Dai P.F."/>
            <person name="Guo W.B."/>
            <person name="Han X.H."/>
            <person name="Huang E.J."/>
            <person name="Li L.F."/>
            <person name="Wei W."/>
            <person name="Gao Y.C."/>
            <person name="Liu J.Z."/>
            <person name="Shao H.Z."/>
            <person name="Wang X."/>
            <person name="Wang C.C."/>
            <person name="Yang T.C."/>
            <person name="Huo Q.B."/>
            <person name="Li W."/>
            <person name="Chen H.Y."/>
            <person name="Chen S.E."/>
            <person name="Zhou L.G."/>
            <person name="Ni X.B."/>
            <person name="Tian J.H."/>
            <person name="Sheng Y."/>
            <person name="Liu T."/>
            <person name="Pan Y.S."/>
            <person name="Xia L.Y."/>
            <person name="Li J."/>
            <person name="Zhao F."/>
            <person name="Cao W.C."/>
        </authorList>
    </citation>
    <scope>NUCLEOTIDE SEQUENCE [LARGE SCALE GENOMIC DNA]</scope>
    <source>
        <strain evidence="5">HaeL-2018</strain>
    </source>
</reference>
<comment type="caution">
    <text evidence="5">The sequence shown here is derived from an EMBL/GenBank/DDBJ whole genome shotgun (WGS) entry which is preliminary data.</text>
</comment>
<dbReference type="InterPro" id="IPR000873">
    <property type="entry name" value="AMP-dep_synth/lig_dom"/>
</dbReference>
<dbReference type="SUPFAM" id="SSF56801">
    <property type="entry name" value="Acetyl-CoA synthetase-like"/>
    <property type="match status" value="1"/>
</dbReference>
<feature type="domain" description="AMP-dependent synthetase/ligase" evidence="3">
    <location>
        <begin position="13"/>
        <end position="111"/>
    </location>
</feature>
<keyword evidence="2" id="KW-0576">Peroxisome</keyword>
<dbReference type="InterPro" id="IPR042099">
    <property type="entry name" value="ANL_N_sf"/>
</dbReference>
<keyword evidence="6" id="KW-1185">Reference proteome</keyword>
<sequence length="230" mass="25515">MSLATEMLRLGIRLPSIREVAVGGDALSEAAYLTILSAFDGVQRRVNGYAMTEALGVVCVSYVHGTRRMDIGFPVASAQVKVVDEKTRKRLGANQTGEICFRTSTMMKEYYKKPKETADLFDEEGWCKSGDAGYYDEDGRLHFVQRIKQIIKSMCHYAIPAEIENLLLKEHKEEISEVAIVGLSNPQCGEAPAAAVVLRDHGRKRDGTDLADLAKRMKSTVDGWFAPRVL</sequence>
<dbReference type="Proteomes" id="UP000821853">
    <property type="component" value="Chromosome 4"/>
</dbReference>
<dbReference type="PANTHER" id="PTHR24096:SF422">
    <property type="entry name" value="BCDNA.GH02901"/>
    <property type="match status" value="1"/>
</dbReference>
<protein>
    <submittedName>
        <fullName evidence="5">Uncharacterized protein</fullName>
    </submittedName>
</protein>
<dbReference type="Pfam" id="PF00501">
    <property type="entry name" value="AMP-binding"/>
    <property type="match status" value="1"/>
</dbReference>
<gene>
    <name evidence="5" type="ORF">HPB48_001582</name>
</gene>
<dbReference type="Gene3D" id="3.30.300.30">
    <property type="match status" value="1"/>
</dbReference>
<dbReference type="GO" id="GO:0005777">
    <property type="term" value="C:peroxisome"/>
    <property type="evidence" value="ECO:0007669"/>
    <property type="project" value="UniProtKB-SubCell"/>
</dbReference>